<dbReference type="GeneID" id="88626031"/>
<dbReference type="PATRIC" id="fig|1045858.4.peg.1417"/>
<keyword evidence="2" id="KW-1185">Reference proteome</keyword>
<organism evidence="1 2">
    <name type="scientific">Brachyspira intermedia (strain ATCC 51140 / PWS/A)</name>
    <name type="common">Serpulina intermedia</name>
    <dbReference type="NCBI Taxonomy" id="1045858"/>
    <lineage>
        <taxon>Bacteria</taxon>
        <taxon>Pseudomonadati</taxon>
        <taxon>Spirochaetota</taxon>
        <taxon>Spirochaetia</taxon>
        <taxon>Brachyspirales</taxon>
        <taxon>Brachyspiraceae</taxon>
        <taxon>Brachyspira</taxon>
    </lineage>
</organism>
<dbReference type="HOGENOM" id="CLU_3248149_0_0_12"/>
<dbReference type="Proteomes" id="UP000008522">
    <property type="component" value="Chromosome"/>
</dbReference>
<evidence type="ECO:0000313" key="1">
    <source>
        <dbReference type="EMBL" id="AEM22037.1"/>
    </source>
</evidence>
<dbReference type="KEGG" id="bip:Bint_1418"/>
<protein>
    <submittedName>
        <fullName evidence="1">Type I site-specific deoxyribonuclease, HsdR family</fullName>
    </submittedName>
</protein>
<dbReference type="AlphaFoldDB" id="G0EPX7"/>
<dbReference type="RefSeq" id="WP_014487866.1">
    <property type="nucleotide sequence ID" value="NC_017243.1"/>
</dbReference>
<name>G0EPX7_BRAIP</name>
<sequence>MYDAMLSPINTDYNKKEKIKTMSKKLAVIIEKNSEYIDWQSK</sequence>
<dbReference type="EMBL" id="CP002874">
    <property type="protein sequence ID" value="AEM22037.1"/>
    <property type="molecule type" value="Genomic_DNA"/>
</dbReference>
<evidence type="ECO:0000313" key="2">
    <source>
        <dbReference type="Proteomes" id="UP000008522"/>
    </source>
</evidence>
<gene>
    <name evidence="1" type="ordered locus">Bint_1418</name>
</gene>
<proteinExistence type="predicted"/>
<accession>G0EPX7</accession>
<reference evidence="1 2" key="1">
    <citation type="journal article" date="2011" name="BMC Genomics">
        <title>Complete genome sequence of Brachyspira intermedia reveals unique genomic features in Brachyspira species and phage-mediated horizontal gene transfer.</title>
        <authorList>
            <person name="Hafstrom T."/>
            <person name="Jansson D.S."/>
            <person name="Segerman B."/>
        </authorList>
    </citation>
    <scope>NUCLEOTIDE SEQUENCE [LARGE SCALE GENOMIC DNA]</scope>
    <source>
        <strain evidence="2">ATCC 51140 / PWS/A</strain>
    </source>
</reference>